<protein>
    <recommendedName>
        <fullName evidence="3">Homeobox domain-containing protein</fullName>
    </recommendedName>
</protein>
<keyword evidence="5" id="KW-1185">Reference proteome</keyword>
<feature type="DNA-binding region" description="Homeobox" evidence="1">
    <location>
        <begin position="33"/>
        <end position="102"/>
    </location>
</feature>
<feature type="compositionally biased region" description="Polar residues" evidence="2">
    <location>
        <begin position="25"/>
        <end position="34"/>
    </location>
</feature>
<feature type="compositionally biased region" description="Low complexity" evidence="2">
    <location>
        <begin position="168"/>
        <end position="181"/>
    </location>
</feature>
<keyword evidence="1" id="KW-0371">Homeobox</keyword>
<dbReference type="GO" id="GO:0003677">
    <property type="term" value="F:DNA binding"/>
    <property type="evidence" value="ECO:0007669"/>
    <property type="project" value="UniProtKB-UniRule"/>
</dbReference>
<sequence length="322" mass="34446">MSFSLPEPNPCSQPALVAAPGPATDPSSTSTNAASKKVRISTDAVKLMKAFYDKVTKNPTPTQCRELLEQIHAIPGKGNETCAEKNVRSWFDRRKWEEKKRAEPSPAEQPQVDRRLAALKMLEDAYEFIPDPEARRYLQEKWIKSPFFREFGASEDDVRTWLAERDASNASPSVPPSSAGSIPPPSSTGLPPLRVNTSLAPSTAADGAYAYSMLTPSDTTSPEPVWRHPVTNLRYHQAPTPTPTPSASASRAPSLALKSEPAYSPLMLSLPLSAATPAATTTSRPSPAPAPVAGPSSRPLPSPISASLPPVLVSSSQTDPCA</sequence>
<evidence type="ECO:0000313" key="5">
    <source>
        <dbReference type="Proteomes" id="UP001222325"/>
    </source>
</evidence>
<evidence type="ECO:0000259" key="3">
    <source>
        <dbReference type="PROSITE" id="PS50071"/>
    </source>
</evidence>
<evidence type="ECO:0000313" key="4">
    <source>
        <dbReference type="EMBL" id="KAJ7099424.1"/>
    </source>
</evidence>
<accession>A0AAD6UCX5</accession>
<gene>
    <name evidence="4" type="ORF">B0H15DRAFT_546353</name>
</gene>
<evidence type="ECO:0000256" key="2">
    <source>
        <dbReference type="SAM" id="MobiDB-lite"/>
    </source>
</evidence>
<feature type="region of interest" description="Disordered" evidence="2">
    <location>
        <begin position="275"/>
        <end position="322"/>
    </location>
</feature>
<keyword evidence="1" id="KW-0238">DNA-binding</keyword>
<keyword evidence="1" id="KW-0539">Nucleus</keyword>
<feature type="region of interest" description="Disordered" evidence="2">
    <location>
        <begin position="166"/>
        <end position="199"/>
    </location>
</feature>
<evidence type="ECO:0000256" key="1">
    <source>
        <dbReference type="PROSITE-ProRule" id="PRU00108"/>
    </source>
</evidence>
<dbReference type="SUPFAM" id="SSF46689">
    <property type="entry name" value="Homeodomain-like"/>
    <property type="match status" value="1"/>
</dbReference>
<feature type="compositionally biased region" description="Low complexity" evidence="2">
    <location>
        <begin position="303"/>
        <end position="316"/>
    </location>
</feature>
<dbReference type="EMBL" id="JARJCN010000007">
    <property type="protein sequence ID" value="KAJ7099424.1"/>
    <property type="molecule type" value="Genomic_DNA"/>
</dbReference>
<feature type="compositionally biased region" description="Low complexity" evidence="2">
    <location>
        <begin position="245"/>
        <end position="256"/>
    </location>
</feature>
<comment type="caution">
    <text evidence="4">The sequence shown here is derived from an EMBL/GenBank/DDBJ whole genome shotgun (WGS) entry which is preliminary data.</text>
</comment>
<dbReference type="InterPro" id="IPR009057">
    <property type="entry name" value="Homeodomain-like_sf"/>
</dbReference>
<feature type="region of interest" description="Disordered" evidence="2">
    <location>
        <begin position="1"/>
        <end position="37"/>
    </location>
</feature>
<dbReference type="PROSITE" id="PS50071">
    <property type="entry name" value="HOMEOBOX_2"/>
    <property type="match status" value="1"/>
</dbReference>
<feature type="compositionally biased region" description="Pro residues" evidence="2">
    <location>
        <begin position="286"/>
        <end position="302"/>
    </location>
</feature>
<dbReference type="AlphaFoldDB" id="A0AAD6UCX5"/>
<dbReference type="GO" id="GO:0005634">
    <property type="term" value="C:nucleus"/>
    <property type="evidence" value="ECO:0007669"/>
    <property type="project" value="UniProtKB-SubCell"/>
</dbReference>
<dbReference type="InterPro" id="IPR001356">
    <property type="entry name" value="HD"/>
</dbReference>
<organism evidence="4 5">
    <name type="scientific">Mycena belliarum</name>
    <dbReference type="NCBI Taxonomy" id="1033014"/>
    <lineage>
        <taxon>Eukaryota</taxon>
        <taxon>Fungi</taxon>
        <taxon>Dikarya</taxon>
        <taxon>Basidiomycota</taxon>
        <taxon>Agaricomycotina</taxon>
        <taxon>Agaricomycetes</taxon>
        <taxon>Agaricomycetidae</taxon>
        <taxon>Agaricales</taxon>
        <taxon>Marasmiineae</taxon>
        <taxon>Mycenaceae</taxon>
        <taxon>Mycena</taxon>
    </lineage>
</organism>
<proteinExistence type="predicted"/>
<feature type="domain" description="Homeobox" evidence="3">
    <location>
        <begin position="31"/>
        <end position="101"/>
    </location>
</feature>
<name>A0AAD6UCX5_9AGAR</name>
<dbReference type="Proteomes" id="UP001222325">
    <property type="component" value="Unassembled WGS sequence"/>
</dbReference>
<feature type="region of interest" description="Disordered" evidence="2">
    <location>
        <begin position="235"/>
        <end position="256"/>
    </location>
</feature>
<comment type="subcellular location">
    <subcellularLocation>
        <location evidence="1">Nucleus</location>
    </subcellularLocation>
</comment>
<reference evidence="4" key="1">
    <citation type="submission" date="2023-03" db="EMBL/GenBank/DDBJ databases">
        <title>Massive genome expansion in bonnet fungi (Mycena s.s.) driven by repeated elements and novel gene families across ecological guilds.</title>
        <authorList>
            <consortium name="Lawrence Berkeley National Laboratory"/>
            <person name="Harder C.B."/>
            <person name="Miyauchi S."/>
            <person name="Viragh M."/>
            <person name="Kuo A."/>
            <person name="Thoen E."/>
            <person name="Andreopoulos B."/>
            <person name="Lu D."/>
            <person name="Skrede I."/>
            <person name="Drula E."/>
            <person name="Henrissat B."/>
            <person name="Morin E."/>
            <person name="Kohler A."/>
            <person name="Barry K."/>
            <person name="LaButti K."/>
            <person name="Morin E."/>
            <person name="Salamov A."/>
            <person name="Lipzen A."/>
            <person name="Mereny Z."/>
            <person name="Hegedus B."/>
            <person name="Baldrian P."/>
            <person name="Stursova M."/>
            <person name="Weitz H."/>
            <person name="Taylor A."/>
            <person name="Grigoriev I.V."/>
            <person name="Nagy L.G."/>
            <person name="Martin F."/>
            <person name="Kauserud H."/>
        </authorList>
    </citation>
    <scope>NUCLEOTIDE SEQUENCE</scope>
    <source>
        <strain evidence="4">CBHHK173m</strain>
    </source>
</reference>
<feature type="compositionally biased region" description="Low complexity" evidence="2">
    <location>
        <begin position="275"/>
        <end position="285"/>
    </location>
</feature>